<reference evidence="1" key="1">
    <citation type="submission" date="2020-01" db="EMBL/GenBank/DDBJ databases">
        <title>Genome sequence of Kobresia littledalei, the first chromosome-level genome in the family Cyperaceae.</title>
        <authorList>
            <person name="Qu G."/>
        </authorList>
    </citation>
    <scope>NUCLEOTIDE SEQUENCE</scope>
    <source>
        <strain evidence="1">C.B.Clarke</strain>
        <tissue evidence="1">Leaf</tissue>
    </source>
</reference>
<organism evidence="1 2">
    <name type="scientific">Carex littledalei</name>
    <dbReference type="NCBI Taxonomy" id="544730"/>
    <lineage>
        <taxon>Eukaryota</taxon>
        <taxon>Viridiplantae</taxon>
        <taxon>Streptophyta</taxon>
        <taxon>Embryophyta</taxon>
        <taxon>Tracheophyta</taxon>
        <taxon>Spermatophyta</taxon>
        <taxon>Magnoliopsida</taxon>
        <taxon>Liliopsida</taxon>
        <taxon>Poales</taxon>
        <taxon>Cyperaceae</taxon>
        <taxon>Cyperoideae</taxon>
        <taxon>Cariceae</taxon>
        <taxon>Carex</taxon>
        <taxon>Carex subgen. Euthyceras</taxon>
    </lineage>
</organism>
<name>A0A833VM76_9POAL</name>
<evidence type="ECO:0000313" key="2">
    <source>
        <dbReference type="Proteomes" id="UP000623129"/>
    </source>
</evidence>
<proteinExistence type="predicted"/>
<dbReference type="OrthoDB" id="692720at2759"/>
<accession>A0A833VM76</accession>
<evidence type="ECO:0000313" key="1">
    <source>
        <dbReference type="EMBL" id="KAF3328393.1"/>
    </source>
</evidence>
<comment type="caution">
    <text evidence="1">The sequence shown here is derived from an EMBL/GenBank/DDBJ whole genome shotgun (WGS) entry which is preliminary data.</text>
</comment>
<dbReference type="AlphaFoldDB" id="A0A833VM76"/>
<gene>
    <name evidence="1" type="ORF">FCM35_KLT06999</name>
</gene>
<dbReference type="EMBL" id="SWLB01000016">
    <property type="protein sequence ID" value="KAF3328393.1"/>
    <property type="molecule type" value="Genomic_DNA"/>
</dbReference>
<dbReference type="Proteomes" id="UP000623129">
    <property type="component" value="Unassembled WGS sequence"/>
</dbReference>
<sequence>MVYVQKRQELNLILDQSSSLKVGEVLAFHELSSLRVLKISNISSLESLDLHSFVALEELIIKGCQSLTSLIFGEHLVRLRRLEIISCNKTLSSMEDLRSWVNLKCLYFRECPGFIEAWDSASKEIERTEPDFSLSLRKIHGDSLALLTLPICKQLTSLQTFILEVSAFTEEEEISLQLLTSIDLVDIRGCKKNLQSFPFDLFPSLKKLTITFPCIKSPPTHSHTEIIEECKKLRNFKKVDMTTLPVEVII</sequence>
<dbReference type="SUPFAM" id="SSF52058">
    <property type="entry name" value="L domain-like"/>
    <property type="match status" value="1"/>
</dbReference>
<dbReference type="Gene3D" id="3.80.10.10">
    <property type="entry name" value="Ribonuclease Inhibitor"/>
    <property type="match status" value="1"/>
</dbReference>
<dbReference type="InterPro" id="IPR032675">
    <property type="entry name" value="LRR_dom_sf"/>
</dbReference>
<keyword evidence="2" id="KW-1185">Reference proteome</keyword>
<protein>
    <submittedName>
        <fullName evidence="1">Uncharacterized protein</fullName>
    </submittedName>
</protein>